<dbReference type="InterPro" id="IPR025857">
    <property type="entry name" value="MacB_PCD"/>
</dbReference>
<comment type="caution">
    <text evidence="9">The sequence shown here is derived from an EMBL/GenBank/DDBJ whole genome shotgun (WGS) entry which is preliminary data.</text>
</comment>
<dbReference type="PROSITE" id="PS51257">
    <property type="entry name" value="PROKAR_LIPOPROTEIN"/>
    <property type="match status" value="1"/>
</dbReference>
<evidence type="ECO:0000256" key="6">
    <source>
        <dbReference type="SAM" id="Phobius"/>
    </source>
</evidence>
<feature type="domain" description="ABC3 transporter permease C-terminal" evidence="7">
    <location>
        <begin position="679"/>
        <end position="791"/>
    </location>
</feature>
<protein>
    <submittedName>
        <fullName evidence="9">ABC transporter permease</fullName>
    </submittedName>
</protein>
<gene>
    <name evidence="9" type="ORF">Q4Q40_06145</name>
</gene>
<feature type="transmembrane region" description="Helical" evidence="6">
    <location>
        <begin position="281"/>
        <end position="301"/>
    </location>
</feature>
<dbReference type="InterPro" id="IPR050250">
    <property type="entry name" value="Macrolide_Exporter_MacB"/>
</dbReference>
<sequence>MIRNYFKIAIRNLRKNKLYASINIFGLAIGLTSCMLIGLYIVNELSYDKFNNKANRIVRVTMEYKMSNEINYAATTGTKVGPEFARTFPKIEEYTRTFISTSNVEYGNKLFNEDRILFADPSFFNIFSFNLLQGNAETILDAPNKIVLTESMAKKYFGDENPINKTITVIGKEMIVSGVSEDSPKNSQIKFDFVTQFLNLGNKVKREQWWSANWITYFLLNTGDDITQFEQQINTYMQTDAIRSQAGLEGESYLNYHLQPLLDVHLKSDLAGFEPNGNMTYIYIFIIISLLILLIASANYTNLATAQSTSRSGEIGMRKVMGASKRQVFIQFISESTTITFIAAVLALLLCVLVLPYFNSITGKAFTKLELLQPIPMLLLFLFSVIVSFLAGLYPALVLSGTNVMSVLKKGFRSPGGNGILKKSLIVGQFSISVFLIIYTMVILQQMDFIQNKNLGYNKDHVVVLPISRTMFENFETFKYGLEQISGVQSVTASYETPKFVKWGDGVNVVDENGEHTIDINAMPVDLNFVNTLGMKMAAGRDFIQSDFALMDTTNNSVNYKQPYLINETLAKQIGWSPEEAIGRTIENRASGPVLGVVKDFNFSSLHEPVGPLLMFLGRNFSRNYMVRISDLDVQGTLGHLETLWNERTNSRPFNYHFLDEDYDTLYQTEQRSAILFSVAAGLAVILACLGLFGLAAFTIVQRTKEIGIRKVLGANLSNIILLISKNFLVLVTIAIIIASPFAFFAAKKWLQNFAYRIEPEWSVFIIPVIVTLLVTFLTVGYHSIRAAIVNPIKSLRTE</sequence>
<keyword evidence="2" id="KW-1003">Cell membrane</keyword>
<dbReference type="Pfam" id="PF12704">
    <property type="entry name" value="MacB_PCD"/>
    <property type="match status" value="1"/>
</dbReference>
<keyword evidence="5 6" id="KW-0472">Membrane</keyword>
<dbReference type="EMBL" id="JAUOEL010000002">
    <property type="protein sequence ID" value="MDO5973759.1"/>
    <property type="molecule type" value="Genomic_DNA"/>
</dbReference>
<feature type="transmembrane region" description="Helical" evidence="6">
    <location>
        <begin position="765"/>
        <end position="785"/>
    </location>
</feature>
<evidence type="ECO:0000256" key="2">
    <source>
        <dbReference type="ARBA" id="ARBA00022475"/>
    </source>
</evidence>
<evidence type="ECO:0000256" key="4">
    <source>
        <dbReference type="ARBA" id="ARBA00022989"/>
    </source>
</evidence>
<keyword evidence="3 6" id="KW-0812">Transmembrane</keyword>
<comment type="subcellular location">
    <subcellularLocation>
        <location evidence="1">Cell membrane</location>
        <topology evidence="1">Multi-pass membrane protein</topology>
    </subcellularLocation>
</comment>
<feature type="transmembrane region" description="Helical" evidence="6">
    <location>
        <begin position="720"/>
        <end position="745"/>
    </location>
</feature>
<evidence type="ECO:0000313" key="10">
    <source>
        <dbReference type="Proteomes" id="UP001176806"/>
    </source>
</evidence>
<feature type="transmembrane region" description="Helical" evidence="6">
    <location>
        <begin position="378"/>
        <end position="404"/>
    </location>
</feature>
<evidence type="ECO:0000313" key="9">
    <source>
        <dbReference type="EMBL" id="MDO5973759.1"/>
    </source>
</evidence>
<dbReference type="InterPro" id="IPR003838">
    <property type="entry name" value="ABC3_permease_C"/>
</dbReference>
<dbReference type="PANTHER" id="PTHR30572:SF18">
    <property type="entry name" value="ABC-TYPE MACROLIDE FAMILY EXPORT SYSTEM PERMEASE COMPONENT 2"/>
    <property type="match status" value="1"/>
</dbReference>
<feature type="domain" description="ABC3 transporter permease C-terminal" evidence="7">
    <location>
        <begin position="286"/>
        <end position="403"/>
    </location>
</feature>
<keyword evidence="10" id="KW-1185">Reference proteome</keyword>
<evidence type="ECO:0000256" key="3">
    <source>
        <dbReference type="ARBA" id="ARBA00022692"/>
    </source>
</evidence>
<dbReference type="PANTHER" id="PTHR30572">
    <property type="entry name" value="MEMBRANE COMPONENT OF TRANSPORTER-RELATED"/>
    <property type="match status" value="1"/>
</dbReference>
<reference evidence="9" key="1">
    <citation type="submission" date="2023-07" db="EMBL/GenBank/DDBJ databases">
        <title>Two novel species in the genus Flavivirga.</title>
        <authorList>
            <person name="Kwon K."/>
        </authorList>
    </citation>
    <scope>NUCLEOTIDE SEQUENCE</scope>
    <source>
        <strain evidence="9">KACC 14158</strain>
    </source>
</reference>
<keyword evidence="4 6" id="KW-1133">Transmembrane helix</keyword>
<organism evidence="9 10">
    <name type="scientific">Flavivirga jejuensis</name>
    <dbReference type="NCBI Taxonomy" id="870487"/>
    <lineage>
        <taxon>Bacteria</taxon>
        <taxon>Pseudomonadati</taxon>
        <taxon>Bacteroidota</taxon>
        <taxon>Flavobacteriia</taxon>
        <taxon>Flavobacteriales</taxon>
        <taxon>Flavobacteriaceae</taxon>
        <taxon>Flavivirga</taxon>
    </lineage>
</organism>
<evidence type="ECO:0000259" key="8">
    <source>
        <dbReference type="Pfam" id="PF12704"/>
    </source>
</evidence>
<feature type="domain" description="MacB-like periplasmic core" evidence="8">
    <location>
        <begin position="22"/>
        <end position="235"/>
    </location>
</feature>
<proteinExistence type="predicted"/>
<feature type="transmembrane region" description="Helical" evidence="6">
    <location>
        <begin position="425"/>
        <end position="444"/>
    </location>
</feature>
<dbReference type="Proteomes" id="UP001176806">
    <property type="component" value="Unassembled WGS sequence"/>
</dbReference>
<name>A0ABT8WKT4_9FLAO</name>
<evidence type="ECO:0000256" key="5">
    <source>
        <dbReference type="ARBA" id="ARBA00023136"/>
    </source>
</evidence>
<feature type="transmembrane region" description="Helical" evidence="6">
    <location>
        <begin position="675"/>
        <end position="700"/>
    </location>
</feature>
<dbReference type="RefSeq" id="WP_303300902.1">
    <property type="nucleotide sequence ID" value="NZ_BAABDA010000051.1"/>
</dbReference>
<evidence type="ECO:0000259" key="7">
    <source>
        <dbReference type="Pfam" id="PF02687"/>
    </source>
</evidence>
<dbReference type="Pfam" id="PF02687">
    <property type="entry name" value="FtsX"/>
    <property type="match status" value="2"/>
</dbReference>
<accession>A0ABT8WKT4</accession>
<feature type="transmembrane region" description="Helical" evidence="6">
    <location>
        <begin position="20"/>
        <end position="42"/>
    </location>
</feature>
<evidence type="ECO:0000256" key="1">
    <source>
        <dbReference type="ARBA" id="ARBA00004651"/>
    </source>
</evidence>
<feature type="transmembrane region" description="Helical" evidence="6">
    <location>
        <begin position="328"/>
        <end position="358"/>
    </location>
</feature>